<evidence type="ECO:0000259" key="12">
    <source>
        <dbReference type="Pfam" id="PF00117"/>
    </source>
</evidence>
<feature type="active site" evidence="10 11">
    <location>
        <position position="190"/>
    </location>
</feature>
<evidence type="ECO:0000313" key="13">
    <source>
        <dbReference type="EMBL" id="GAP15847.1"/>
    </source>
</evidence>
<keyword evidence="14" id="KW-1185">Reference proteome</keyword>
<dbReference type="CDD" id="cd01748">
    <property type="entry name" value="GATase1_IGP_Synthase"/>
    <property type="match status" value="1"/>
</dbReference>
<dbReference type="EC" id="3.5.1.2" evidence="10"/>
<accession>A0A0S7BDE5</accession>
<evidence type="ECO:0000256" key="2">
    <source>
        <dbReference type="ARBA" id="ARBA00011152"/>
    </source>
</evidence>
<evidence type="ECO:0000256" key="7">
    <source>
        <dbReference type="ARBA" id="ARBA00023239"/>
    </source>
</evidence>
<feature type="domain" description="Glutamine amidotransferase" evidence="12">
    <location>
        <begin position="7"/>
        <end position="202"/>
    </location>
</feature>
<dbReference type="UniPathway" id="UPA00031">
    <property type="reaction ID" value="UER00010"/>
</dbReference>
<evidence type="ECO:0000256" key="9">
    <source>
        <dbReference type="ARBA" id="ARBA00049534"/>
    </source>
</evidence>
<evidence type="ECO:0000256" key="6">
    <source>
        <dbReference type="ARBA" id="ARBA00023102"/>
    </source>
</evidence>
<dbReference type="STRING" id="360412.LARV_03640"/>
<keyword evidence="4 10" id="KW-0378">Hydrolase</keyword>
<sequence>MKSKSILLVDAGTGNLRSVAHALEALGAPVRRTSDPADLIAGARILLPGVGAFGKFMAGLRAAGLDEALRQAVQRGDPVLGICVGMQALFETSREMGSFSGLGILPGQVLRFPDQPGLKVPHTGWNQLWPQNGGGILFAGLSGGDYAYFNHSYYCAADRPADVSAVTDYGLRFASMVQHENVLGVQFHPEKSQRVGLRLLRNYLEM</sequence>
<dbReference type="InterPro" id="IPR010139">
    <property type="entry name" value="Imidazole-glycPsynth_HisH"/>
</dbReference>
<dbReference type="GO" id="GO:0016829">
    <property type="term" value="F:lyase activity"/>
    <property type="evidence" value="ECO:0007669"/>
    <property type="project" value="UniProtKB-KW"/>
</dbReference>
<comment type="subcellular location">
    <subcellularLocation>
        <location evidence="10">Cytoplasm</location>
    </subcellularLocation>
</comment>
<dbReference type="PANTHER" id="PTHR42701:SF1">
    <property type="entry name" value="IMIDAZOLE GLYCEROL PHOSPHATE SYNTHASE SUBUNIT HISH"/>
    <property type="match status" value="1"/>
</dbReference>
<name>A0A0S7BDE5_9CHLR</name>
<feature type="active site" description="Nucleophile" evidence="10 11">
    <location>
        <position position="83"/>
    </location>
</feature>
<dbReference type="Proteomes" id="UP000055060">
    <property type="component" value="Unassembled WGS sequence"/>
</dbReference>
<evidence type="ECO:0000256" key="3">
    <source>
        <dbReference type="ARBA" id="ARBA00022605"/>
    </source>
</evidence>
<organism evidence="13">
    <name type="scientific">Longilinea arvoryzae</name>
    <dbReference type="NCBI Taxonomy" id="360412"/>
    <lineage>
        <taxon>Bacteria</taxon>
        <taxon>Bacillati</taxon>
        <taxon>Chloroflexota</taxon>
        <taxon>Anaerolineae</taxon>
        <taxon>Anaerolineales</taxon>
        <taxon>Anaerolineaceae</taxon>
        <taxon>Longilinea</taxon>
    </lineage>
</organism>
<reference evidence="13" key="1">
    <citation type="submission" date="2015-07" db="EMBL/GenBank/DDBJ databases">
        <title>Draft Genome Sequences of Anaerolinea thermolimosa IMO-1, Bellilinea caldifistulae GOMI-1, Leptolinea tardivitalis YMTK-2, Levilinea saccharolytica KIBI-1,Longilinea arvoryzae KOME-1, Previously Described as Members of the Anaerolineaceae (Chloroflexi).</title>
        <authorList>
            <person name="Sekiguchi Y."/>
            <person name="Ohashi A."/>
            <person name="Matsuura N."/>
            <person name="Tourlousse M.D."/>
        </authorList>
    </citation>
    <scope>NUCLEOTIDE SEQUENCE [LARGE SCALE GENOMIC DNA]</scope>
    <source>
        <strain evidence="13">KOME-1</strain>
    </source>
</reference>
<comment type="function">
    <text evidence="10">IGPS catalyzes the conversion of PRFAR and glutamine to IGP, AICAR and glutamate. The HisH subunit catalyzes the hydrolysis of glutamine to glutamate and ammonia as part of the synthesis of IGP and AICAR. The resulting ammonia molecule is channeled to the active site of HisF.</text>
</comment>
<gene>
    <name evidence="10" type="primary">hisH</name>
    <name evidence="13" type="ORF">LARV_03640</name>
</gene>
<evidence type="ECO:0000256" key="4">
    <source>
        <dbReference type="ARBA" id="ARBA00022801"/>
    </source>
</evidence>
<dbReference type="PANTHER" id="PTHR42701">
    <property type="entry name" value="IMIDAZOLE GLYCEROL PHOSPHATE SYNTHASE SUBUNIT HISH"/>
    <property type="match status" value="1"/>
</dbReference>
<proteinExistence type="inferred from homology"/>
<dbReference type="PROSITE" id="PS51273">
    <property type="entry name" value="GATASE_TYPE_1"/>
    <property type="match status" value="1"/>
</dbReference>
<dbReference type="EC" id="4.3.2.10" evidence="10"/>
<feature type="active site" evidence="10 11">
    <location>
        <position position="188"/>
    </location>
</feature>
<keyword evidence="7 10" id="KW-0456">Lyase</keyword>
<comment type="pathway">
    <text evidence="1 10">Amino-acid biosynthesis; L-histidine biosynthesis; L-histidine from 5-phospho-alpha-D-ribose 1-diphosphate: step 5/9.</text>
</comment>
<dbReference type="HAMAP" id="MF_00278">
    <property type="entry name" value="HisH"/>
    <property type="match status" value="1"/>
</dbReference>
<evidence type="ECO:0000256" key="1">
    <source>
        <dbReference type="ARBA" id="ARBA00005091"/>
    </source>
</evidence>
<dbReference type="InterPro" id="IPR029062">
    <property type="entry name" value="Class_I_gatase-like"/>
</dbReference>
<dbReference type="InterPro" id="IPR017926">
    <property type="entry name" value="GATASE"/>
</dbReference>
<evidence type="ECO:0000313" key="14">
    <source>
        <dbReference type="Proteomes" id="UP000055060"/>
    </source>
</evidence>
<dbReference type="Gene3D" id="3.40.50.880">
    <property type="match status" value="1"/>
</dbReference>
<dbReference type="OrthoDB" id="9807137at2"/>
<dbReference type="EMBL" id="DF967972">
    <property type="protein sequence ID" value="GAP15847.1"/>
    <property type="molecule type" value="Genomic_DNA"/>
</dbReference>
<comment type="catalytic activity">
    <reaction evidence="9 10">
        <text>L-glutamine + H2O = L-glutamate + NH4(+)</text>
        <dbReference type="Rhea" id="RHEA:15889"/>
        <dbReference type="ChEBI" id="CHEBI:15377"/>
        <dbReference type="ChEBI" id="CHEBI:28938"/>
        <dbReference type="ChEBI" id="CHEBI:29985"/>
        <dbReference type="ChEBI" id="CHEBI:58359"/>
        <dbReference type="EC" id="3.5.1.2"/>
    </reaction>
</comment>
<keyword evidence="10" id="KW-0963">Cytoplasm</keyword>
<keyword evidence="6 10" id="KW-0368">Histidine biosynthesis</keyword>
<keyword evidence="3 10" id="KW-0028">Amino-acid biosynthesis</keyword>
<dbReference type="RefSeq" id="WP_075074990.1">
    <property type="nucleotide sequence ID" value="NZ_DF967972.1"/>
</dbReference>
<evidence type="ECO:0000256" key="10">
    <source>
        <dbReference type="HAMAP-Rule" id="MF_00278"/>
    </source>
</evidence>
<evidence type="ECO:0000256" key="8">
    <source>
        <dbReference type="ARBA" id="ARBA00047838"/>
    </source>
</evidence>
<dbReference type="GO" id="GO:0000107">
    <property type="term" value="F:imidazoleglycerol-phosphate synthase activity"/>
    <property type="evidence" value="ECO:0007669"/>
    <property type="project" value="UniProtKB-UniRule"/>
</dbReference>
<dbReference type="SUPFAM" id="SSF52317">
    <property type="entry name" value="Class I glutamine amidotransferase-like"/>
    <property type="match status" value="1"/>
</dbReference>
<dbReference type="PIRSF" id="PIRSF000495">
    <property type="entry name" value="Amidotransf_hisH"/>
    <property type="match status" value="1"/>
</dbReference>
<evidence type="ECO:0000256" key="5">
    <source>
        <dbReference type="ARBA" id="ARBA00022962"/>
    </source>
</evidence>
<comment type="catalytic activity">
    <reaction evidence="8 10">
        <text>5-[(5-phospho-1-deoxy-D-ribulos-1-ylimino)methylamino]-1-(5-phospho-beta-D-ribosyl)imidazole-4-carboxamide + L-glutamine = D-erythro-1-(imidazol-4-yl)glycerol 3-phosphate + 5-amino-1-(5-phospho-beta-D-ribosyl)imidazole-4-carboxamide + L-glutamate + H(+)</text>
        <dbReference type="Rhea" id="RHEA:24793"/>
        <dbReference type="ChEBI" id="CHEBI:15378"/>
        <dbReference type="ChEBI" id="CHEBI:29985"/>
        <dbReference type="ChEBI" id="CHEBI:58278"/>
        <dbReference type="ChEBI" id="CHEBI:58359"/>
        <dbReference type="ChEBI" id="CHEBI:58475"/>
        <dbReference type="ChEBI" id="CHEBI:58525"/>
        <dbReference type="EC" id="4.3.2.10"/>
    </reaction>
</comment>
<dbReference type="GO" id="GO:0004359">
    <property type="term" value="F:glutaminase activity"/>
    <property type="evidence" value="ECO:0007669"/>
    <property type="project" value="UniProtKB-EC"/>
</dbReference>
<comment type="subunit">
    <text evidence="2 10">Heterodimer of HisH and HisF.</text>
</comment>
<evidence type="ECO:0000256" key="11">
    <source>
        <dbReference type="PIRSR" id="PIRSR000495-1"/>
    </source>
</evidence>
<dbReference type="GO" id="GO:0005737">
    <property type="term" value="C:cytoplasm"/>
    <property type="evidence" value="ECO:0007669"/>
    <property type="project" value="UniProtKB-SubCell"/>
</dbReference>
<protein>
    <recommendedName>
        <fullName evidence="10">Imidazole glycerol phosphate synthase subunit HisH</fullName>
        <ecNumber evidence="10">4.3.2.10</ecNumber>
    </recommendedName>
    <alternativeName>
        <fullName evidence="10">IGP synthase glutaminase subunit</fullName>
        <ecNumber evidence="10">3.5.1.2</ecNumber>
    </alternativeName>
    <alternativeName>
        <fullName evidence="10">IGP synthase subunit HisH</fullName>
    </alternativeName>
    <alternativeName>
        <fullName evidence="10">ImGP synthase subunit HisH</fullName>
        <shortName evidence="10">IGPS subunit HisH</shortName>
    </alternativeName>
</protein>
<dbReference type="Pfam" id="PF00117">
    <property type="entry name" value="GATase"/>
    <property type="match status" value="1"/>
</dbReference>
<dbReference type="GO" id="GO:0000105">
    <property type="term" value="P:L-histidine biosynthetic process"/>
    <property type="evidence" value="ECO:0007669"/>
    <property type="project" value="UniProtKB-UniRule"/>
</dbReference>
<dbReference type="AlphaFoldDB" id="A0A0S7BDE5"/>
<dbReference type="NCBIfam" id="TIGR01855">
    <property type="entry name" value="IMP_synth_hisH"/>
    <property type="match status" value="1"/>
</dbReference>
<keyword evidence="5 10" id="KW-0315">Glutamine amidotransferase</keyword>